<keyword evidence="1 2" id="KW-0238">DNA-binding</keyword>
<keyword evidence="5" id="KW-1185">Reference proteome</keyword>
<dbReference type="Gene3D" id="1.10.357.10">
    <property type="entry name" value="Tetracycline Repressor, domain 2"/>
    <property type="match status" value="1"/>
</dbReference>
<feature type="DNA-binding region" description="H-T-H motif" evidence="2">
    <location>
        <begin position="58"/>
        <end position="77"/>
    </location>
</feature>
<accession>A0ABT3RJD2</accession>
<dbReference type="PANTHER" id="PTHR43479">
    <property type="entry name" value="ACREF/ENVCD OPERON REPRESSOR-RELATED"/>
    <property type="match status" value="1"/>
</dbReference>
<dbReference type="Proteomes" id="UP001207228">
    <property type="component" value="Unassembled WGS sequence"/>
</dbReference>
<dbReference type="EMBL" id="JAPFQO010000014">
    <property type="protein sequence ID" value="MCX2741962.1"/>
    <property type="molecule type" value="Genomic_DNA"/>
</dbReference>
<protein>
    <submittedName>
        <fullName evidence="4">TetR/AcrR family transcriptional regulator</fullName>
    </submittedName>
</protein>
<evidence type="ECO:0000313" key="4">
    <source>
        <dbReference type="EMBL" id="MCX2741962.1"/>
    </source>
</evidence>
<reference evidence="4 5" key="1">
    <citation type="submission" date="2022-11" db="EMBL/GenBank/DDBJ databases">
        <title>The characterization of three novel Bacteroidetes species and genomic analysis of their roles in tidal elemental geochemical cycles.</title>
        <authorList>
            <person name="Ma K.-J."/>
        </authorList>
    </citation>
    <scope>NUCLEOTIDE SEQUENCE [LARGE SCALE GENOMIC DNA]</scope>
    <source>
        <strain evidence="4 5">M82</strain>
    </source>
</reference>
<dbReference type="PANTHER" id="PTHR43479:SF11">
    <property type="entry name" value="ACREF_ENVCD OPERON REPRESSOR-RELATED"/>
    <property type="match status" value="1"/>
</dbReference>
<dbReference type="InterPro" id="IPR001647">
    <property type="entry name" value="HTH_TetR"/>
</dbReference>
<dbReference type="InterPro" id="IPR050624">
    <property type="entry name" value="HTH-type_Tx_Regulator"/>
</dbReference>
<sequence length="210" mass="24436">MLYFCNSPWPVQAHRPAIPVADVRKIRYFSKKMPKTKKEIILDTALNLFAEKGYDATPTSQIAKAAGVSEGLIFKHYISKENLLDAVVKAGYRRITEKSKKSVEENDPAKLISNVLDMPQKLVEDERDFWRMQFRMVDEEVAQRHHQRYLNSVKAKLVEAFRKLGHKEPELETEILMLLVEGLWRAYLTNEDKTHFAKMLDLTKAKFINQ</sequence>
<dbReference type="PRINTS" id="PR00455">
    <property type="entry name" value="HTHTETR"/>
</dbReference>
<dbReference type="InterPro" id="IPR009057">
    <property type="entry name" value="Homeodomain-like_sf"/>
</dbReference>
<evidence type="ECO:0000313" key="5">
    <source>
        <dbReference type="Proteomes" id="UP001207228"/>
    </source>
</evidence>
<dbReference type="PROSITE" id="PS50977">
    <property type="entry name" value="HTH_TETR_2"/>
    <property type="match status" value="1"/>
</dbReference>
<dbReference type="SUPFAM" id="SSF46689">
    <property type="entry name" value="Homeodomain-like"/>
    <property type="match status" value="1"/>
</dbReference>
<dbReference type="RefSeq" id="WP_266054194.1">
    <property type="nucleotide sequence ID" value="NZ_JAPFQO010000014.1"/>
</dbReference>
<evidence type="ECO:0000256" key="1">
    <source>
        <dbReference type="ARBA" id="ARBA00023125"/>
    </source>
</evidence>
<name>A0ABT3RJD2_9BACT</name>
<evidence type="ECO:0000256" key="2">
    <source>
        <dbReference type="PROSITE-ProRule" id="PRU00335"/>
    </source>
</evidence>
<gene>
    <name evidence="4" type="ORF">OO017_18535</name>
</gene>
<feature type="domain" description="HTH tetR-type" evidence="3">
    <location>
        <begin position="35"/>
        <end position="95"/>
    </location>
</feature>
<dbReference type="Pfam" id="PF00440">
    <property type="entry name" value="TetR_N"/>
    <property type="match status" value="1"/>
</dbReference>
<organism evidence="4 5">
    <name type="scientific">Pontibacter anaerobius</name>
    <dbReference type="NCBI Taxonomy" id="2993940"/>
    <lineage>
        <taxon>Bacteria</taxon>
        <taxon>Pseudomonadati</taxon>
        <taxon>Bacteroidota</taxon>
        <taxon>Cytophagia</taxon>
        <taxon>Cytophagales</taxon>
        <taxon>Hymenobacteraceae</taxon>
        <taxon>Pontibacter</taxon>
    </lineage>
</organism>
<evidence type="ECO:0000259" key="3">
    <source>
        <dbReference type="PROSITE" id="PS50977"/>
    </source>
</evidence>
<proteinExistence type="predicted"/>
<comment type="caution">
    <text evidence="4">The sequence shown here is derived from an EMBL/GenBank/DDBJ whole genome shotgun (WGS) entry which is preliminary data.</text>
</comment>